<evidence type="ECO:0000256" key="1">
    <source>
        <dbReference type="SAM" id="MobiDB-lite"/>
    </source>
</evidence>
<proteinExistence type="predicted"/>
<dbReference type="OrthoDB" id="10055322at2759"/>
<dbReference type="InterPro" id="IPR048386">
    <property type="entry name" value="Med15_C"/>
</dbReference>
<evidence type="ECO:0000259" key="3">
    <source>
        <dbReference type="Pfam" id="PF21539"/>
    </source>
</evidence>
<dbReference type="PANTHER" id="PTHR31804">
    <property type="entry name" value="MEDIATOR OF RNA POLYMERASE II TRANSCRIPTION SUBUNIT 15"/>
    <property type="match status" value="1"/>
</dbReference>
<gene>
    <name evidence="5" type="primary">LOC106751547</name>
</gene>
<dbReference type="RefSeq" id="XP_014487933.1">
    <property type="nucleotide sequence ID" value="XM_014632447.1"/>
</dbReference>
<name>A0A6P3YC02_DINQU</name>
<feature type="compositionally biased region" description="Low complexity" evidence="1">
    <location>
        <begin position="233"/>
        <end position="302"/>
    </location>
</feature>
<evidence type="ECO:0000259" key="2">
    <source>
        <dbReference type="Pfam" id="PF21538"/>
    </source>
</evidence>
<feature type="compositionally biased region" description="Polar residues" evidence="1">
    <location>
        <begin position="568"/>
        <end position="587"/>
    </location>
</feature>
<dbReference type="AlphaFoldDB" id="A0A6P3YC02"/>
<reference evidence="5" key="1">
    <citation type="submission" date="2025-08" db="UniProtKB">
        <authorList>
            <consortium name="RefSeq"/>
        </authorList>
    </citation>
    <scope>IDENTIFICATION</scope>
</reference>
<feature type="compositionally biased region" description="Polar residues" evidence="1">
    <location>
        <begin position="13"/>
        <end position="26"/>
    </location>
</feature>
<accession>A0A6P3YC02</accession>
<dbReference type="KEGG" id="dqu:106751547"/>
<feature type="region of interest" description="Disordered" evidence="1">
    <location>
        <begin position="230"/>
        <end position="303"/>
    </location>
</feature>
<dbReference type="Proteomes" id="UP000515204">
    <property type="component" value="Unplaced"/>
</dbReference>
<feature type="domain" description="ARC105/Med15 mediator subunit C-terminal" evidence="3">
    <location>
        <begin position="743"/>
        <end position="851"/>
    </location>
</feature>
<sequence>MEGHDNARYAGSAINTESQDSGSSQSEIPVIQLIPQSRLQSQSQSVLRAQSLLLSRSARVITPSSAQHSANVQQAEIAQQAANVRQVTDIRQFANIQQVANGQQTASTRPVTNVQRSGNFQQISDILRVARILRSGNNQSAENVQQPTSAQQSPRILSVANAEQFIHVRQSAGNGQSANVRQCAIIGPSVRAQQVGQLAYVRQPAGVTKRTSTRQRPITVTSLTNIIQSLKDQPPSEQSSSGQSPCDQYSSDQSSNNQPSSGQSSSGQSSSGQSSSDQPPSDQSPSTQRSASALRAVSARQSTNVVQVAKVQKPTRDRVIVGNVIPLSGSQLQKLVADAKLKQDGTGRTGVRLHNNKHVKFIYKPNVLQSLTQRPGQPMNMPGMQNKMPGMGMMPAQTGGPMSHMGPIQTMQNSPMLGQMGQMGQGSIPQQMNQMVPGQMGQLATGQIQQNMQSQMQNQLPGQMGSQIGGPIGGIQTSMPQQMNQIGPGQLPGQMQQQLNHIQRKPNEMMNAGFPGPRNVTPNQFLRQSPSPSAPSPAGLGAPSSNQMVASPALVPSPSPQHGIMTGPSRSVNSVGMAPSPSSSLNTPGGVGATPSPQQEDQAYRDKVRQLSKYIEPLRRMIAKMSSEGNVDKLSKMKKLLEILSNPSKRMPLDTLLKCEVVLEKLDFKRGDSSVGSSVPTLKEHQIFSPLLEAVSAHLQSPVINHTLQRTFGPYLGALFAPEIKNLPPPLKKQKIEEPPSEIPDVLQGEIARLDQRFKVSLDPAQQNGSKCIQLICWLDDRHLPCVPPVSVTVPADYPLTPPRCVMAPHEYEATTFLCAVQKALNARIAKLPRRFSLSQLLDTWEMSVRQASAPTQVTVTASTVLMGL</sequence>
<protein>
    <submittedName>
        <fullName evidence="5">Mediator of RNA polymerase II transcription subunit 15-like</fullName>
    </submittedName>
</protein>
<dbReference type="GeneID" id="106751547"/>
<evidence type="ECO:0000313" key="4">
    <source>
        <dbReference type="Proteomes" id="UP000515204"/>
    </source>
</evidence>
<dbReference type="Pfam" id="PF21538">
    <property type="entry name" value="Med15_M"/>
    <property type="match status" value="1"/>
</dbReference>
<dbReference type="Pfam" id="PF21539">
    <property type="entry name" value="Med15_C"/>
    <property type="match status" value="1"/>
</dbReference>
<feature type="region of interest" description="Disordered" evidence="1">
    <location>
        <begin position="507"/>
        <end position="604"/>
    </location>
</feature>
<feature type="domain" description="ARC105/Med15 mediator subunit central" evidence="2">
    <location>
        <begin position="600"/>
        <end position="716"/>
    </location>
</feature>
<feature type="region of interest" description="Disordered" evidence="1">
    <location>
        <begin position="1"/>
        <end position="26"/>
    </location>
</feature>
<keyword evidence="4" id="KW-1185">Reference proteome</keyword>
<evidence type="ECO:0000313" key="5">
    <source>
        <dbReference type="RefSeq" id="XP_014487933.1"/>
    </source>
</evidence>
<organism evidence="4 5">
    <name type="scientific">Dinoponera quadriceps</name>
    <name type="common">South American ant</name>
    <dbReference type="NCBI Taxonomy" id="609295"/>
    <lineage>
        <taxon>Eukaryota</taxon>
        <taxon>Metazoa</taxon>
        <taxon>Ecdysozoa</taxon>
        <taxon>Arthropoda</taxon>
        <taxon>Hexapoda</taxon>
        <taxon>Insecta</taxon>
        <taxon>Pterygota</taxon>
        <taxon>Neoptera</taxon>
        <taxon>Endopterygota</taxon>
        <taxon>Hymenoptera</taxon>
        <taxon>Apocrita</taxon>
        <taxon>Aculeata</taxon>
        <taxon>Formicoidea</taxon>
        <taxon>Formicidae</taxon>
        <taxon>Ponerinae</taxon>
        <taxon>Ponerini</taxon>
        <taxon>Dinoponera</taxon>
    </lineage>
</organism>
<dbReference type="PANTHER" id="PTHR31804:SF3">
    <property type="entry name" value="MEDIATOR OF RNA POLYMERASE II TRANSCRIPTION SUBUNIT 15"/>
    <property type="match status" value="1"/>
</dbReference>
<dbReference type="InterPro" id="IPR048385">
    <property type="entry name" value="Med15_central"/>
</dbReference>
<feature type="compositionally biased region" description="Low complexity" evidence="1">
    <location>
        <begin position="536"/>
        <end position="556"/>
    </location>
</feature>